<accession>A0ABD0RKA0</accession>
<dbReference type="InterPro" id="IPR027417">
    <property type="entry name" value="P-loop_NTPase"/>
</dbReference>
<feature type="domain" description="AIG1-type G" evidence="4">
    <location>
        <begin position="16"/>
        <end position="106"/>
    </location>
</feature>
<dbReference type="PANTHER" id="PTHR10903:SF170">
    <property type="entry name" value="GTPASE IMAP FAMILY MEMBER 7"/>
    <property type="match status" value="1"/>
</dbReference>
<evidence type="ECO:0000256" key="1">
    <source>
        <dbReference type="ARBA" id="ARBA00008535"/>
    </source>
</evidence>
<feature type="non-terminal residue" evidence="5">
    <location>
        <position position="127"/>
    </location>
</feature>
<dbReference type="EMBL" id="JAMKFB020000003">
    <property type="protein sequence ID" value="KAL0198879.1"/>
    <property type="molecule type" value="Genomic_DNA"/>
</dbReference>
<keyword evidence="2" id="KW-0547">Nucleotide-binding</keyword>
<evidence type="ECO:0000313" key="6">
    <source>
        <dbReference type="Proteomes" id="UP001529510"/>
    </source>
</evidence>
<protein>
    <recommendedName>
        <fullName evidence="4">AIG1-type G domain-containing protein</fullName>
    </recommendedName>
</protein>
<gene>
    <name evidence="5" type="ORF">M9458_007419</name>
</gene>
<proteinExistence type="inferred from homology"/>
<dbReference type="InterPro" id="IPR045058">
    <property type="entry name" value="GIMA/IAN/Toc"/>
</dbReference>
<name>A0ABD0RKA0_CIRMR</name>
<evidence type="ECO:0000259" key="4">
    <source>
        <dbReference type="Pfam" id="PF04548"/>
    </source>
</evidence>
<dbReference type="InterPro" id="IPR006703">
    <property type="entry name" value="G_AIG1"/>
</dbReference>
<organism evidence="5 6">
    <name type="scientific">Cirrhinus mrigala</name>
    <name type="common">Mrigala</name>
    <dbReference type="NCBI Taxonomy" id="683832"/>
    <lineage>
        <taxon>Eukaryota</taxon>
        <taxon>Metazoa</taxon>
        <taxon>Chordata</taxon>
        <taxon>Craniata</taxon>
        <taxon>Vertebrata</taxon>
        <taxon>Euteleostomi</taxon>
        <taxon>Actinopterygii</taxon>
        <taxon>Neopterygii</taxon>
        <taxon>Teleostei</taxon>
        <taxon>Ostariophysi</taxon>
        <taxon>Cypriniformes</taxon>
        <taxon>Cyprinidae</taxon>
        <taxon>Labeoninae</taxon>
        <taxon>Labeonini</taxon>
        <taxon>Cirrhinus</taxon>
    </lineage>
</organism>
<reference evidence="5 6" key="1">
    <citation type="submission" date="2024-05" db="EMBL/GenBank/DDBJ databases">
        <title>Genome sequencing and assembly of Indian major carp, Cirrhinus mrigala (Hamilton, 1822).</title>
        <authorList>
            <person name="Mohindra V."/>
            <person name="Chowdhury L.M."/>
            <person name="Lal K."/>
            <person name="Jena J.K."/>
        </authorList>
    </citation>
    <scope>NUCLEOTIDE SEQUENCE [LARGE SCALE GENOMIC DNA]</scope>
    <source>
        <strain evidence="5">CM1030</strain>
        <tissue evidence="5">Blood</tissue>
    </source>
</reference>
<evidence type="ECO:0000256" key="3">
    <source>
        <dbReference type="ARBA" id="ARBA00023134"/>
    </source>
</evidence>
<comment type="caution">
    <text evidence="5">The sequence shown here is derived from an EMBL/GenBank/DDBJ whole genome shotgun (WGS) entry which is preliminary data.</text>
</comment>
<feature type="non-terminal residue" evidence="5">
    <location>
        <position position="1"/>
    </location>
</feature>
<dbReference type="GO" id="GO:0005525">
    <property type="term" value="F:GTP binding"/>
    <property type="evidence" value="ECO:0007669"/>
    <property type="project" value="UniProtKB-KW"/>
</dbReference>
<dbReference type="Proteomes" id="UP001529510">
    <property type="component" value="Unassembled WGS sequence"/>
</dbReference>
<comment type="similarity">
    <text evidence="1">Belongs to the TRAFAC class TrmE-Era-EngA-EngB-Septin-like GTPase superfamily. AIG1/Toc34/Toc159-like paraseptin GTPase family. IAN subfamily.</text>
</comment>
<sequence>ASISKCLRGGTGPFTSHQTETDVELHGRLINLVELPALNQLSEEEVMCQTLRCVSLCDPGVHIFLIIIPDSPLTDGDKAEMEKIQKIFDSREHCMVIFTTELSVKEPVTDLIKSRPDSQKLISLYGG</sequence>
<dbReference type="Gene3D" id="3.40.50.300">
    <property type="entry name" value="P-loop containing nucleotide triphosphate hydrolases"/>
    <property type="match status" value="1"/>
</dbReference>
<dbReference type="PANTHER" id="PTHR10903">
    <property type="entry name" value="GTPASE, IMAP FAMILY MEMBER-RELATED"/>
    <property type="match status" value="1"/>
</dbReference>
<dbReference type="AlphaFoldDB" id="A0ABD0RKA0"/>
<evidence type="ECO:0000256" key="2">
    <source>
        <dbReference type="ARBA" id="ARBA00022741"/>
    </source>
</evidence>
<keyword evidence="3" id="KW-0342">GTP-binding</keyword>
<dbReference type="Pfam" id="PF04548">
    <property type="entry name" value="AIG1"/>
    <property type="match status" value="1"/>
</dbReference>
<keyword evidence="6" id="KW-1185">Reference proteome</keyword>
<evidence type="ECO:0000313" key="5">
    <source>
        <dbReference type="EMBL" id="KAL0198879.1"/>
    </source>
</evidence>